<evidence type="ECO:0000259" key="8">
    <source>
        <dbReference type="Pfam" id="PF21338"/>
    </source>
</evidence>
<keyword evidence="4" id="KW-0799">Topoisomerase</keyword>
<evidence type="ECO:0000256" key="2">
    <source>
        <dbReference type="ARBA" id="ARBA00006645"/>
    </source>
</evidence>
<dbReference type="InterPro" id="IPR049331">
    <property type="entry name" value="Top1B_N_bact"/>
</dbReference>
<feature type="domain" description="DNA topoisomerase I catalytic core eukaryotic-type" evidence="7">
    <location>
        <begin position="99"/>
        <end position="299"/>
    </location>
</feature>
<protein>
    <recommendedName>
        <fullName evidence="3">DNA topoisomerase</fullName>
        <ecNumber evidence="3">5.6.2.1</ecNumber>
    </recommendedName>
</protein>
<proteinExistence type="inferred from homology"/>
<evidence type="ECO:0000313" key="9">
    <source>
        <dbReference type="EMBL" id="NJC26267.1"/>
    </source>
</evidence>
<name>A0ABX0XBW4_9BACT</name>
<evidence type="ECO:0000256" key="1">
    <source>
        <dbReference type="ARBA" id="ARBA00000213"/>
    </source>
</evidence>
<dbReference type="PROSITE" id="PS52038">
    <property type="entry name" value="TOPO_IB_2"/>
    <property type="match status" value="1"/>
</dbReference>
<dbReference type="Gene3D" id="3.90.15.10">
    <property type="entry name" value="Topoisomerase I, Chain A, domain 3"/>
    <property type="match status" value="1"/>
</dbReference>
<evidence type="ECO:0000256" key="5">
    <source>
        <dbReference type="ARBA" id="ARBA00023125"/>
    </source>
</evidence>
<sequence length="350" mass="40043">MGNKATKRYKGLPDLIHYPDDKPGWSRKPKKSGGFNYYKEDGERITDKLIHDRLETLAIPPAWTEVWICPKEKGHLLSTGRDDAGRKQYRYHPDWMAFKQLNKFSKLLEFAEELPAARVTIRNILTDNSNGWHRERVVALSLALMDETGMRVGNAAYQRRNGTTGLTTLRRKHMTTDSDGLHFEYVGKSGIDREVDLHDPVLTQLISDVSELPGYEVFRYRDKGGSMTNVDSGDVNDLVHELLGDRFSSKYFRTWAATSAAVYFYWEIQSESGDAELPERMDLRVVERVADYLGNTVNVCRKYYIHPSVLAAVTNHEIPPADSITKKEEKTFMGEFDAEEIIARRVCSVK</sequence>
<dbReference type="Gene3D" id="1.10.132.120">
    <property type="match status" value="1"/>
</dbReference>
<evidence type="ECO:0000313" key="10">
    <source>
        <dbReference type="Proteomes" id="UP000770785"/>
    </source>
</evidence>
<feature type="domain" description="DNA topoisomerase IB N-terminal" evidence="8">
    <location>
        <begin position="34"/>
        <end position="82"/>
    </location>
</feature>
<dbReference type="InterPro" id="IPR013500">
    <property type="entry name" value="TopoI_cat_euk"/>
</dbReference>
<dbReference type="SUPFAM" id="SSF55869">
    <property type="entry name" value="DNA topoisomerase I domain"/>
    <property type="match status" value="1"/>
</dbReference>
<dbReference type="Pfam" id="PF21338">
    <property type="entry name" value="Top1B_N_bact"/>
    <property type="match status" value="1"/>
</dbReference>
<reference evidence="9 10" key="1">
    <citation type="submission" date="2020-03" db="EMBL/GenBank/DDBJ databases">
        <title>Genomic Encyclopedia of Type Strains, Phase IV (KMG-IV): sequencing the most valuable type-strain genomes for metagenomic binning, comparative biology and taxonomic classification.</title>
        <authorList>
            <person name="Goeker M."/>
        </authorList>
    </citation>
    <scope>NUCLEOTIDE SEQUENCE [LARGE SCALE GENOMIC DNA]</scope>
    <source>
        <strain evidence="9 10">DSM 105096</strain>
    </source>
</reference>
<dbReference type="InterPro" id="IPR001631">
    <property type="entry name" value="TopoI"/>
</dbReference>
<comment type="catalytic activity">
    <reaction evidence="1">
        <text>ATP-independent breakage of single-stranded DNA, followed by passage and rejoining.</text>
        <dbReference type="EC" id="5.6.2.1"/>
    </reaction>
</comment>
<keyword evidence="10" id="KW-1185">Reference proteome</keyword>
<evidence type="ECO:0000256" key="6">
    <source>
        <dbReference type="ARBA" id="ARBA00023235"/>
    </source>
</evidence>
<dbReference type="SUPFAM" id="SSF56349">
    <property type="entry name" value="DNA breaking-rejoining enzymes"/>
    <property type="match status" value="1"/>
</dbReference>
<dbReference type="InterPro" id="IPR011010">
    <property type="entry name" value="DNA_brk_join_enz"/>
</dbReference>
<evidence type="ECO:0000259" key="7">
    <source>
        <dbReference type="Pfam" id="PF01028"/>
    </source>
</evidence>
<evidence type="ECO:0000256" key="4">
    <source>
        <dbReference type="ARBA" id="ARBA00023029"/>
    </source>
</evidence>
<dbReference type="EMBL" id="JAATJH010000002">
    <property type="protein sequence ID" value="NJC26267.1"/>
    <property type="molecule type" value="Genomic_DNA"/>
</dbReference>
<keyword evidence="5" id="KW-0238">DNA-binding</keyword>
<keyword evidence="6 9" id="KW-0413">Isomerase</keyword>
<dbReference type="Gene3D" id="3.30.66.10">
    <property type="entry name" value="DNA topoisomerase I domain"/>
    <property type="match status" value="1"/>
</dbReference>
<dbReference type="InterPro" id="IPR035447">
    <property type="entry name" value="DNA_topo_I_N_sf"/>
</dbReference>
<dbReference type="EC" id="5.6.2.1" evidence="3"/>
<dbReference type="Proteomes" id="UP000770785">
    <property type="component" value="Unassembled WGS sequence"/>
</dbReference>
<comment type="caution">
    <text evidence="9">The sequence shown here is derived from an EMBL/GenBank/DDBJ whole genome shotgun (WGS) entry which is preliminary data.</text>
</comment>
<comment type="similarity">
    <text evidence="2">Belongs to the type IB topoisomerase family.</text>
</comment>
<dbReference type="GO" id="GO:0003917">
    <property type="term" value="F:DNA topoisomerase type I (single strand cut, ATP-independent) activity"/>
    <property type="evidence" value="ECO:0007669"/>
    <property type="project" value="UniProtKB-EC"/>
</dbReference>
<gene>
    <name evidence="9" type="ORF">GGR27_001766</name>
</gene>
<dbReference type="PRINTS" id="PR00416">
    <property type="entry name" value="EUTPISMRASEI"/>
</dbReference>
<dbReference type="InterPro" id="IPR014711">
    <property type="entry name" value="TopoI_cat_a-hlx-sub_euk"/>
</dbReference>
<accession>A0ABX0XBW4</accession>
<dbReference type="Pfam" id="PF01028">
    <property type="entry name" value="Topoisom_I"/>
    <property type="match status" value="1"/>
</dbReference>
<evidence type="ECO:0000256" key="3">
    <source>
        <dbReference type="ARBA" id="ARBA00012891"/>
    </source>
</evidence>
<dbReference type="RefSeq" id="WP_168037021.1">
    <property type="nucleotide sequence ID" value="NZ_JAATJH010000002.1"/>
</dbReference>
<organism evidence="9 10">
    <name type="scientific">Neolewinella antarctica</name>
    <dbReference type="NCBI Taxonomy" id="442734"/>
    <lineage>
        <taxon>Bacteria</taxon>
        <taxon>Pseudomonadati</taxon>
        <taxon>Bacteroidota</taxon>
        <taxon>Saprospiria</taxon>
        <taxon>Saprospirales</taxon>
        <taxon>Lewinellaceae</taxon>
        <taxon>Neolewinella</taxon>
    </lineage>
</organism>